<feature type="region of interest" description="Disordered" evidence="1">
    <location>
        <begin position="1"/>
        <end position="23"/>
    </location>
</feature>
<reference evidence="2 3" key="1">
    <citation type="journal article" date="2016" name="Int. J. Syst. Evol. Microbiol.">
        <title>Nocardioides albidus sp. nov., an actinobacterium isolated from garden soil.</title>
        <authorList>
            <person name="Singh H."/>
            <person name="Du J."/>
            <person name="Trinh H."/>
            <person name="Won K."/>
            <person name="Yang J.E."/>
            <person name="Yin C."/>
            <person name="Kook M."/>
            <person name="Yi T.H."/>
        </authorList>
    </citation>
    <scope>NUCLEOTIDE SEQUENCE [LARGE SCALE GENOMIC DNA]</scope>
    <source>
        <strain evidence="2 3">CCTCC AB 2015297</strain>
    </source>
</reference>
<dbReference type="EMBL" id="VDMP01000014">
    <property type="protein sequence ID" value="TNM48186.1"/>
    <property type="molecule type" value="Genomic_DNA"/>
</dbReference>
<evidence type="ECO:0008006" key="4">
    <source>
        <dbReference type="Google" id="ProtNLM"/>
    </source>
</evidence>
<dbReference type="AlphaFoldDB" id="A0A5C4WKN2"/>
<gene>
    <name evidence="2" type="ORF">FHP29_02530</name>
</gene>
<dbReference type="Proteomes" id="UP000313231">
    <property type="component" value="Unassembled WGS sequence"/>
</dbReference>
<proteinExistence type="predicted"/>
<accession>A0A5C4WKN2</accession>
<evidence type="ECO:0000313" key="2">
    <source>
        <dbReference type="EMBL" id="TNM48186.1"/>
    </source>
</evidence>
<feature type="region of interest" description="Disordered" evidence="1">
    <location>
        <begin position="324"/>
        <end position="343"/>
    </location>
</feature>
<feature type="region of interest" description="Disordered" evidence="1">
    <location>
        <begin position="51"/>
        <end position="75"/>
    </location>
</feature>
<keyword evidence="3" id="KW-1185">Reference proteome</keyword>
<organism evidence="2 3">
    <name type="scientific">Nocardioides albidus</name>
    <dbReference type="NCBI Taxonomy" id="1517589"/>
    <lineage>
        <taxon>Bacteria</taxon>
        <taxon>Bacillati</taxon>
        <taxon>Actinomycetota</taxon>
        <taxon>Actinomycetes</taxon>
        <taxon>Propionibacteriales</taxon>
        <taxon>Nocardioidaceae</taxon>
        <taxon>Nocardioides</taxon>
    </lineage>
</organism>
<evidence type="ECO:0000313" key="3">
    <source>
        <dbReference type="Proteomes" id="UP000313231"/>
    </source>
</evidence>
<sequence length="343" mass="35120">MAFDGDAAGQVPTTGRGGLTGPAPRSALRTRLAGLLAAALALGVLAACSDPAEPADPDPDRPSTAPSSTATAPDVPAEQVRTALGSIDPCSLLVPASPGEAGPGYAEGPHTCAADLGDVRMRVRVGVPYDTASRAASEQRTVEGLTAYADPDRCRLVFGAGPGHGIAIEVDERCDALPRAAGVVGRALADVDRHLRSPGPDEHSACALMAGAVDDPATLVDTSGGSSQGLDHCEITTGPATSRNELSLQYAEVRFTDLARRLGGNRVRIAGRDAVLVRGDGTCYLHSYLWPTRAEGRGRAHTEAVLSAGTCAEARSVAREVVAASATEPDRPRPVADLLTRGG</sequence>
<protein>
    <recommendedName>
        <fullName evidence="4">DUF3558 domain-containing protein</fullName>
    </recommendedName>
</protein>
<feature type="compositionally biased region" description="Low complexity" evidence="1">
    <location>
        <begin position="62"/>
        <end position="75"/>
    </location>
</feature>
<name>A0A5C4WKN2_9ACTN</name>
<comment type="caution">
    <text evidence="2">The sequence shown here is derived from an EMBL/GenBank/DDBJ whole genome shotgun (WGS) entry which is preliminary data.</text>
</comment>
<evidence type="ECO:0000256" key="1">
    <source>
        <dbReference type="SAM" id="MobiDB-lite"/>
    </source>
</evidence>